<dbReference type="InterPro" id="IPR032675">
    <property type="entry name" value="LRR_dom_sf"/>
</dbReference>
<evidence type="ECO:0000256" key="1">
    <source>
        <dbReference type="ARBA" id="ARBA00022786"/>
    </source>
</evidence>
<accession>A0A915BQC5</accession>
<dbReference type="Pfam" id="PF12937">
    <property type="entry name" value="F-box-like"/>
    <property type="match status" value="1"/>
</dbReference>
<keyword evidence="3" id="KW-1185">Reference proteome</keyword>
<dbReference type="InterPro" id="IPR006553">
    <property type="entry name" value="Leu-rich_rpt_Cys-con_subtyp"/>
</dbReference>
<feature type="domain" description="F-box" evidence="2">
    <location>
        <begin position="94"/>
        <end position="141"/>
    </location>
</feature>
<dbReference type="SMART" id="SM00367">
    <property type="entry name" value="LRR_CC"/>
    <property type="match status" value="5"/>
</dbReference>
<name>A0A915BQC5_PARUN</name>
<reference evidence="4" key="1">
    <citation type="submission" date="2022-11" db="UniProtKB">
        <authorList>
            <consortium name="WormBaseParasite"/>
        </authorList>
    </citation>
    <scope>IDENTIFICATION</scope>
</reference>
<dbReference type="Gene3D" id="3.80.10.10">
    <property type="entry name" value="Ribonuclease Inhibitor"/>
    <property type="match status" value="2"/>
</dbReference>
<dbReference type="GO" id="GO:0019005">
    <property type="term" value="C:SCF ubiquitin ligase complex"/>
    <property type="evidence" value="ECO:0007669"/>
    <property type="project" value="TreeGrafter"/>
</dbReference>
<dbReference type="AlphaFoldDB" id="A0A915BQC5"/>
<keyword evidence="1" id="KW-0833">Ubl conjugation pathway</keyword>
<dbReference type="Gene3D" id="1.20.1280.50">
    <property type="match status" value="1"/>
</dbReference>
<evidence type="ECO:0000313" key="4">
    <source>
        <dbReference type="WBParaSite" id="PgR049_g029_t02"/>
    </source>
</evidence>
<dbReference type="InterPro" id="IPR001810">
    <property type="entry name" value="F-box_dom"/>
</dbReference>
<dbReference type="Proteomes" id="UP000887569">
    <property type="component" value="Unplaced"/>
</dbReference>
<dbReference type="InterPro" id="IPR036047">
    <property type="entry name" value="F-box-like_dom_sf"/>
</dbReference>
<dbReference type="SMART" id="SM00256">
    <property type="entry name" value="FBOX"/>
    <property type="match status" value="1"/>
</dbReference>
<dbReference type="PROSITE" id="PS50181">
    <property type="entry name" value="FBOX"/>
    <property type="match status" value="1"/>
</dbReference>
<sequence length="545" mass="62208">AIIAACTLAEPGKRPVHNSCDEAQAPLKNQRISLTMNSYLRERYKFVEWYPHRLGQSSLNGCFEPSFHYGTFDSASYGNEEDHRISNLCEDAGIITIDSLPDLVLLKIFCYLHPVERIHKISLVCKRWNELVHSPRIWSEVRILIWNYPFDTSSACVRFISKVGKCLRKLCVSCRLTRGTLAFSHIFTSEFNRLTTLDIGNIPVMSVDSMQCMVNNLSNLERLNMECVRMEEPKVFRVLFSKNAFPQLKQLMMGHCAFTEESFQLLVDWERPLEVLSIDGVKPFDITKEIDLGNAYFVGSLRRLYAHGFLVMTPSREEVFKFASVSNFRNLTLFSISFCPCADDRQYLAIKSLSHLEHLHLTGHCSWASTAVLMALFSQSVGGFPSKLKFLCISHFYSLTDDVINEITLNCPMLESLNVSRCDPITDEGFKMIIERLGELRMLDVSVNPSFTNKSLQAITSLNLPHIIYLVVDKCKNVCWEELLQLSLNMKHLWISFALDKLLKAGFCLDDVFDQRTKQSLNAALNELSNIDGYCCVTDITKPFL</sequence>
<evidence type="ECO:0000259" key="2">
    <source>
        <dbReference type="PROSITE" id="PS50181"/>
    </source>
</evidence>
<dbReference type="WBParaSite" id="PgR049_g029_t02">
    <property type="protein sequence ID" value="PgR049_g029_t02"/>
    <property type="gene ID" value="PgR049_g029"/>
</dbReference>
<dbReference type="SUPFAM" id="SSF52047">
    <property type="entry name" value="RNI-like"/>
    <property type="match status" value="1"/>
</dbReference>
<organism evidence="3 4">
    <name type="scientific">Parascaris univalens</name>
    <name type="common">Nematode worm</name>
    <dbReference type="NCBI Taxonomy" id="6257"/>
    <lineage>
        <taxon>Eukaryota</taxon>
        <taxon>Metazoa</taxon>
        <taxon>Ecdysozoa</taxon>
        <taxon>Nematoda</taxon>
        <taxon>Chromadorea</taxon>
        <taxon>Rhabditida</taxon>
        <taxon>Spirurina</taxon>
        <taxon>Ascaridomorpha</taxon>
        <taxon>Ascaridoidea</taxon>
        <taxon>Ascarididae</taxon>
        <taxon>Parascaris</taxon>
    </lineage>
</organism>
<dbReference type="PANTHER" id="PTHR13318">
    <property type="entry name" value="PARTNER OF PAIRED, ISOFORM B-RELATED"/>
    <property type="match status" value="1"/>
</dbReference>
<dbReference type="SUPFAM" id="SSF81383">
    <property type="entry name" value="F-box domain"/>
    <property type="match status" value="1"/>
</dbReference>
<dbReference type="GO" id="GO:0031146">
    <property type="term" value="P:SCF-dependent proteasomal ubiquitin-dependent protein catabolic process"/>
    <property type="evidence" value="ECO:0007669"/>
    <property type="project" value="TreeGrafter"/>
</dbReference>
<evidence type="ECO:0000313" key="3">
    <source>
        <dbReference type="Proteomes" id="UP000887569"/>
    </source>
</evidence>
<proteinExistence type="predicted"/>
<protein>
    <submittedName>
        <fullName evidence="4">F-box domain-containing protein</fullName>
    </submittedName>
</protein>